<dbReference type="AlphaFoldDB" id="A0A9W8GQ59"/>
<keyword evidence="2" id="KW-1185">Reference proteome</keyword>
<evidence type="ECO:0000313" key="2">
    <source>
        <dbReference type="Proteomes" id="UP001140011"/>
    </source>
</evidence>
<gene>
    <name evidence="1" type="ORF">GGI19_006712</name>
</gene>
<dbReference type="Proteomes" id="UP001140011">
    <property type="component" value="Unassembled WGS sequence"/>
</dbReference>
<reference evidence="1" key="1">
    <citation type="submission" date="2022-07" db="EMBL/GenBank/DDBJ databases">
        <title>Phylogenomic reconstructions and comparative analyses of Kickxellomycotina fungi.</title>
        <authorList>
            <person name="Reynolds N.K."/>
            <person name="Stajich J.E."/>
            <person name="Barry K."/>
            <person name="Grigoriev I.V."/>
            <person name="Crous P."/>
            <person name="Smith M.E."/>
        </authorList>
    </citation>
    <scope>NUCLEOTIDE SEQUENCE</scope>
    <source>
        <strain evidence="1">BCRC 34297</strain>
    </source>
</reference>
<feature type="non-terminal residue" evidence="1">
    <location>
        <position position="1"/>
    </location>
</feature>
<protein>
    <submittedName>
        <fullName evidence="1">Uncharacterized protein</fullName>
    </submittedName>
</protein>
<sequence length="257" mass="29122">PSNRDDMPSIASEHFGDLASRLYQLTSRVEYVDISHIEDSTRLKPEMIRNLSLISYASGSSIGNVHQFIQLAQKNALTMQSLSLECRHDIDILGLVQDTEGNHVEYPRLLTLKLWSESDTDELRRPVFHGAAPFPILRRLRIHLECPFDDDTFFRGNAATLGVLDMRLDSASVSMLRKYKMFEPGRHLRLQVVKIKYRGGYDSESFTSPAEALQYMYNIGSGAAVRVFAQFRYPEDQVPTFSPLGSHVCIQVLSLPV</sequence>
<comment type="caution">
    <text evidence="1">The sequence shown here is derived from an EMBL/GenBank/DDBJ whole genome shotgun (WGS) entry which is preliminary data.</text>
</comment>
<name>A0A9W8GQ59_9FUNG</name>
<dbReference type="OrthoDB" id="5529877at2759"/>
<accession>A0A9W8GQ59</accession>
<dbReference type="EMBL" id="JANBUH010001683">
    <property type="protein sequence ID" value="KAJ2743329.1"/>
    <property type="molecule type" value="Genomic_DNA"/>
</dbReference>
<evidence type="ECO:0000313" key="1">
    <source>
        <dbReference type="EMBL" id="KAJ2743329.1"/>
    </source>
</evidence>
<organism evidence="1 2">
    <name type="scientific">Coemansia pectinata</name>
    <dbReference type="NCBI Taxonomy" id="1052879"/>
    <lineage>
        <taxon>Eukaryota</taxon>
        <taxon>Fungi</taxon>
        <taxon>Fungi incertae sedis</taxon>
        <taxon>Zoopagomycota</taxon>
        <taxon>Kickxellomycotina</taxon>
        <taxon>Kickxellomycetes</taxon>
        <taxon>Kickxellales</taxon>
        <taxon>Kickxellaceae</taxon>
        <taxon>Coemansia</taxon>
    </lineage>
</organism>
<proteinExistence type="predicted"/>